<dbReference type="InterPro" id="IPR007832">
    <property type="entry name" value="RNA_pol_Rpc34"/>
</dbReference>
<dbReference type="InterPro" id="IPR036390">
    <property type="entry name" value="WH_DNA-bd_sf"/>
</dbReference>
<comment type="caution">
    <text evidence="7">The sequence shown here is derived from an EMBL/GenBank/DDBJ whole genome shotgun (WGS) entry which is preliminary data.</text>
</comment>
<keyword evidence="8" id="KW-1185">Reference proteome</keyword>
<evidence type="ECO:0008006" key="9">
    <source>
        <dbReference type="Google" id="ProtNLM"/>
    </source>
</evidence>
<dbReference type="Gene3D" id="1.10.10.10">
    <property type="entry name" value="Winged helix-like DNA-binding domain superfamily/Winged helix DNA-binding domain"/>
    <property type="match status" value="1"/>
</dbReference>
<feature type="region of interest" description="Disordered" evidence="6">
    <location>
        <begin position="1"/>
        <end position="23"/>
    </location>
</feature>
<keyword evidence="5" id="KW-0539">Nucleus</keyword>
<name>A0AAE1N9I6_9FABA</name>
<protein>
    <recommendedName>
        <fullName evidence="9">DNA-directed RNA polymerase III subunit RPC6</fullName>
    </recommendedName>
</protein>
<gene>
    <name evidence="7" type="ORF">QN277_002014</name>
</gene>
<evidence type="ECO:0000256" key="3">
    <source>
        <dbReference type="ARBA" id="ARBA00022478"/>
    </source>
</evidence>
<dbReference type="GO" id="GO:0005737">
    <property type="term" value="C:cytoplasm"/>
    <property type="evidence" value="ECO:0007669"/>
    <property type="project" value="UniProtKB-ARBA"/>
</dbReference>
<dbReference type="Pfam" id="PF05158">
    <property type="entry name" value="RNA_pol_Rpc34"/>
    <property type="match status" value="2"/>
</dbReference>
<organism evidence="7 8">
    <name type="scientific">Acacia crassicarpa</name>
    <name type="common">northern wattle</name>
    <dbReference type="NCBI Taxonomy" id="499986"/>
    <lineage>
        <taxon>Eukaryota</taxon>
        <taxon>Viridiplantae</taxon>
        <taxon>Streptophyta</taxon>
        <taxon>Embryophyta</taxon>
        <taxon>Tracheophyta</taxon>
        <taxon>Spermatophyta</taxon>
        <taxon>Magnoliopsida</taxon>
        <taxon>eudicotyledons</taxon>
        <taxon>Gunneridae</taxon>
        <taxon>Pentapetalae</taxon>
        <taxon>rosids</taxon>
        <taxon>fabids</taxon>
        <taxon>Fabales</taxon>
        <taxon>Fabaceae</taxon>
        <taxon>Caesalpinioideae</taxon>
        <taxon>mimosoid clade</taxon>
        <taxon>Acacieae</taxon>
        <taxon>Acacia</taxon>
    </lineage>
</organism>
<evidence type="ECO:0000256" key="5">
    <source>
        <dbReference type="ARBA" id="ARBA00023242"/>
    </source>
</evidence>
<evidence type="ECO:0000256" key="1">
    <source>
        <dbReference type="ARBA" id="ARBA00004123"/>
    </source>
</evidence>
<dbReference type="FunFam" id="1.10.10.10:FF:000116">
    <property type="entry name" value="DNA-directed RNA polymerase III subunit RPC6"/>
    <property type="match status" value="1"/>
</dbReference>
<proteinExistence type="inferred from homology"/>
<sequence>MRGSFPSNKRKRPDDVPSSSSSSVYLSDADRLYNVIRSTQDKGIWRQNLKRDTGLPENAVKKVLDSLLAKKLIKEVVNCQNKAKKWYMASEFEASEEITGGYWHTNGELDKGFINALKSVCLKQISLQKIATVDEILDWIAKKKILSVELTSHRIEEILRLLVLDDEIIKKTSTGFGDSASVPEGSVYYQYKNKSGTKGETKIHAMASIPCGICPRVSSCTPDGIISPRTCGYYQKWLDF</sequence>
<dbReference type="GO" id="GO:0005654">
    <property type="term" value="C:nucleoplasm"/>
    <property type="evidence" value="ECO:0007669"/>
    <property type="project" value="UniProtKB-ARBA"/>
</dbReference>
<evidence type="ECO:0000256" key="2">
    <source>
        <dbReference type="ARBA" id="ARBA00011038"/>
    </source>
</evidence>
<accession>A0AAE1N9I6</accession>
<evidence type="ECO:0000256" key="4">
    <source>
        <dbReference type="ARBA" id="ARBA00023163"/>
    </source>
</evidence>
<dbReference type="InterPro" id="IPR036388">
    <property type="entry name" value="WH-like_DNA-bd_sf"/>
</dbReference>
<dbReference type="EMBL" id="JAWXYG010000001">
    <property type="protein sequence ID" value="KAK4285297.1"/>
    <property type="molecule type" value="Genomic_DNA"/>
</dbReference>
<dbReference type="Proteomes" id="UP001293593">
    <property type="component" value="Unassembled WGS sequence"/>
</dbReference>
<keyword evidence="3" id="KW-0240">DNA-directed RNA polymerase</keyword>
<dbReference type="GO" id="GO:0006383">
    <property type="term" value="P:transcription by RNA polymerase III"/>
    <property type="evidence" value="ECO:0007669"/>
    <property type="project" value="InterPro"/>
</dbReference>
<dbReference type="GO" id="GO:0005666">
    <property type="term" value="C:RNA polymerase III complex"/>
    <property type="evidence" value="ECO:0007669"/>
    <property type="project" value="InterPro"/>
</dbReference>
<evidence type="ECO:0000313" key="8">
    <source>
        <dbReference type="Proteomes" id="UP001293593"/>
    </source>
</evidence>
<comment type="similarity">
    <text evidence="2">Belongs to the eukaryotic RPC34/RPC39 RNA polymerase subunit family.</text>
</comment>
<dbReference type="SUPFAM" id="SSF46785">
    <property type="entry name" value="Winged helix' DNA-binding domain"/>
    <property type="match status" value="1"/>
</dbReference>
<evidence type="ECO:0000313" key="7">
    <source>
        <dbReference type="EMBL" id="KAK4285297.1"/>
    </source>
</evidence>
<dbReference type="AlphaFoldDB" id="A0AAE1N9I6"/>
<dbReference type="InterPro" id="IPR016049">
    <property type="entry name" value="RNA_pol_Rpc34-like"/>
</dbReference>
<evidence type="ECO:0000256" key="6">
    <source>
        <dbReference type="SAM" id="MobiDB-lite"/>
    </source>
</evidence>
<dbReference type="PANTHER" id="PTHR12780">
    <property type="entry name" value="RNA POLYMERASE III DNA DIRECTED , 39KD SUBUNIT-RELATED"/>
    <property type="match status" value="1"/>
</dbReference>
<comment type="subcellular location">
    <subcellularLocation>
        <location evidence="1">Nucleus</location>
    </subcellularLocation>
</comment>
<reference evidence="7" key="1">
    <citation type="submission" date="2023-10" db="EMBL/GenBank/DDBJ databases">
        <title>Chromosome-level genome of the transformable northern wattle, Acacia crassicarpa.</title>
        <authorList>
            <person name="Massaro I."/>
            <person name="Sinha N.R."/>
            <person name="Poethig S."/>
            <person name="Leichty A.R."/>
        </authorList>
    </citation>
    <scope>NUCLEOTIDE SEQUENCE</scope>
    <source>
        <strain evidence="7">Acra3RX</strain>
        <tissue evidence="7">Leaf</tissue>
    </source>
</reference>
<keyword evidence="4" id="KW-0804">Transcription</keyword>